<evidence type="ECO:0000256" key="1">
    <source>
        <dbReference type="ARBA" id="ARBA00022741"/>
    </source>
</evidence>
<dbReference type="Pfam" id="PF10431">
    <property type="entry name" value="ClpB_D2-small"/>
    <property type="match status" value="1"/>
</dbReference>
<dbReference type="SMART" id="SM01086">
    <property type="entry name" value="ClpB_D2-small"/>
    <property type="match status" value="1"/>
</dbReference>
<dbReference type="GO" id="GO:0006508">
    <property type="term" value="P:proteolysis"/>
    <property type="evidence" value="ECO:0007669"/>
    <property type="project" value="UniProtKB-KW"/>
</dbReference>
<dbReference type="AlphaFoldDB" id="A0A518DX63"/>
<evidence type="ECO:0000256" key="3">
    <source>
        <dbReference type="ARBA" id="ARBA00023186"/>
    </source>
</evidence>
<accession>A0A518DX63</accession>
<feature type="domain" description="Clp ATPase C-terminal" evidence="5">
    <location>
        <begin position="660"/>
        <end position="751"/>
    </location>
</feature>
<dbReference type="Proteomes" id="UP000317648">
    <property type="component" value="Chromosome"/>
</dbReference>
<keyword evidence="2 6" id="KW-0067">ATP-binding</keyword>
<keyword evidence="6" id="KW-0378">Hydrolase</keyword>
<keyword evidence="6" id="KW-0645">Protease</keyword>
<dbReference type="SMART" id="SM00382">
    <property type="entry name" value="AAA"/>
    <property type="match status" value="2"/>
</dbReference>
<evidence type="ECO:0000256" key="2">
    <source>
        <dbReference type="ARBA" id="ARBA00022840"/>
    </source>
</evidence>
<keyword evidence="7" id="KW-1185">Reference proteome</keyword>
<sequence length="754" mass="85519">MTLFRFPVLVWRDLEGLYNASVVEWAPDSIGVDTKPSGALKQIKRWLEWRVELYASVMEPDFLEPRLQQVDVTVRPRYREEDRVFPSEEQIELRVVCVLGRQASGMLCCSLPMFGLVFYYYQESSLKRLVVERVRSQLAECTPAEVASYLPPAEFHLDQVSVRGPGKAASAMPEQRNKSLQQVAEPLGRTDVKKRFTPAWQREEELRDLVQRLSQERVNVLLLGEHGVGKTTLLAAAVRTLERKADAKEHRQENRPRLRHWLTSGPRLIAGMKYLGQWEQRCEEIIAELSSFDGVLCVESLLDLVRHGGREASDSIAAFFLPFLASGELRMTAEATPSELDACRRLLPGFADLFQTLRLHSMPPDRVRQALQQMSESESRNLKIEVQEGAIETVSRLFQRFIPYQALPGKAAPFLTNLMSQAKQEEQKQVDPAAVLDEFVRQTGLPELFLRDDLLLKTDELLAEFEAEVIGQTAACRAASQLTAAFKAGLNDPQRPVGVLLFCGPTGVGKTEMAKTLSRYLFGHGAQGDRLIRLDMSEYSGWDAADRLITKPDRTPSEFLHKVRAQPFVVVLLDEIEKAHPDVFDLLIGLLDEGRLTDRFGRTTSFCSAIIIMTSNLGVSRTGAIGFDSSGSDAFEKEVRTFFRPEFFNRIDEVVPFEPLRREDCRLIVEKQLRDLSQREGLAAKRLQLRWTEQVVDLLTETGFDPRYGARPLQRELEVRVTAPLSRFLVGQRDSAATELELRVVDQQVQVRWC</sequence>
<evidence type="ECO:0000313" key="7">
    <source>
        <dbReference type="Proteomes" id="UP000317648"/>
    </source>
</evidence>
<dbReference type="Gene3D" id="1.10.8.60">
    <property type="match status" value="1"/>
</dbReference>
<proteinExistence type="predicted"/>
<dbReference type="GO" id="GO:0005737">
    <property type="term" value="C:cytoplasm"/>
    <property type="evidence" value="ECO:0007669"/>
    <property type="project" value="TreeGrafter"/>
</dbReference>
<dbReference type="Gene3D" id="3.40.50.300">
    <property type="entry name" value="P-loop containing nucleotide triphosphate hydrolases"/>
    <property type="match status" value="2"/>
</dbReference>
<dbReference type="PRINTS" id="PR00300">
    <property type="entry name" value="CLPPROTEASEA"/>
</dbReference>
<dbReference type="InterPro" id="IPR019489">
    <property type="entry name" value="Clp_ATPase_C"/>
</dbReference>
<organism evidence="6 7">
    <name type="scientific">Lignipirellula cremea</name>
    <dbReference type="NCBI Taxonomy" id="2528010"/>
    <lineage>
        <taxon>Bacteria</taxon>
        <taxon>Pseudomonadati</taxon>
        <taxon>Planctomycetota</taxon>
        <taxon>Planctomycetia</taxon>
        <taxon>Pirellulales</taxon>
        <taxon>Pirellulaceae</taxon>
        <taxon>Lignipirellula</taxon>
    </lineage>
</organism>
<dbReference type="GO" id="GO:0005524">
    <property type="term" value="F:ATP binding"/>
    <property type="evidence" value="ECO:0007669"/>
    <property type="project" value="UniProtKB-KW"/>
</dbReference>
<dbReference type="InterPro" id="IPR050130">
    <property type="entry name" value="ClpA_ClpB"/>
</dbReference>
<dbReference type="PANTHER" id="PTHR11638">
    <property type="entry name" value="ATP-DEPENDENT CLP PROTEASE"/>
    <property type="match status" value="1"/>
</dbReference>
<evidence type="ECO:0000313" key="6">
    <source>
        <dbReference type="EMBL" id="QDU96425.1"/>
    </source>
</evidence>
<dbReference type="GO" id="GO:0008233">
    <property type="term" value="F:peptidase activity"/>
    <property type="evidence" value="ECO:0007669"/>
    <property type="project" value="UniProtKB-KW"/>
</dbReference>
<name>A0A518DX63_9BACT</name>
<dbReference type="EMBL" id="CP036433">
    <property type="protein sequence ID" value="QDU96425.1"/>
    <property type="molecule type" value="Genomic_DNA"/>
</dbReference>
<dbReference type="SUPFAM" id="SSF52540">
    <property type="entry name" value="P-loop containing nucleoside triphosphate hydrolases"/>
    <property type="match status" value="2"/>
</dbReference>
<dbReference type="InterPro" id="IPR003959">
    <property type="entry name" value="ATPase_AAA_core"/>
</dbReference>
<protein>
    <submittedName>
        <fullName evidence="6">ATP-dependent Clp protease ATP-binding subunit ClpC</fullName>
    </submittedName>
</protein>
<dbReference type="InterPro" id="IPR001270">
    <property type="entry name" value="ClpA/B"/>
</dbReference>
<dbReference type="PANTHER" id="PTHR11638:SF175">
    <property type="entry name" value="ATP-DEPENDENT CLP PROTEASE, ATP-BINDING SUBUNIT CLPC"/>
    <property type="match status" value="1"/>
</dbReference>
<dbReference type="InterPro" id="IPR027417">
    <property type="entry name" value="P-loop_NTPase"/>
</dbReference>
<gene>
    <name evidence="6" type="primary">clpC_2</name>
    <name evidence="6" type="ORF">Pla8534_42450</name>
</gene>
<dbReference type="Pfam" id="PF07724">
    <property type="entry name" value="AAA_2"/>
    <property type="match status" value="1"/>
</dbReference>
<dbReference type="KEGG" id="lcre:Pla8534_42450"/>
<dbReference type="InterPro" id="IPR003593">
    <property type="entry name" value="AAA+_ATPase"/>
</dbReference>
<evidence type="ECO:0000259" key="4">
    <source>
        <dbReference type="SMART" id="SM00382"/>
    </source>
</evidence>
<feature type="domain" description="AAA+ ATPase" evidence="4">
    <location>
        <begin position="216"/>
        <end position="407"/>
    </location>
</feature>
<keyword evidence="1" id="KW-0547">Nucleotide-binding</keyword>
<dbReference type="GO" id="GO:0034605">
    <property type="term" value="P:cellular response to heat"/>
    <property type="evidence" value="ECO:0007669"/>
    <property type="project" value="TreeGrafter"/>
</dbReference>
<keyword evidence="3" id="KW-0143">Chaperone</keyword>
<dbReference type="GO" id="GO:0016887">
    <property type="term" value="F:ATP hydrolysis activity"/>
    <property type="evidence" value="ECO:0007669"/>
    <property type="project" value="InterPro"/>
</dbReference>
<dbReference type="RefSeq" id="WP_197442428.1">
    <property type="nucleotide sequence ID" value="NZ_CP036433.1"/>
</dbReference>
<evidence type="ECO:0000259" key="5">
    <source>
        <dbReference type="SMART" id="SM01086"/>
    </source>
</evidence>
<reference evidence="6 7" key="1">
    <citation type="submission" date="2019-02" db="EMBL/GenBank/DDBJ databases">
        <title>Deep-cultivation of Planctomycetes and their phenomic and genomic characterization uncovers novel biology.</title>
        <authorList>
            <person name="Wiegand S."/>
            <person name="Jogler M."/>
            <person name="Boedeker C."/>
            <person name="Pinto D."/>
            <person name="Vollmers J."/>
            <person name="Rivas-Marin E."/>
            <person name="Kohn T."/>
            <person name="Peeters S.H."/>
            <person name="Heuer A."/>
            <person name="Rast P."/>
            <person name="Oberbeckmann S."/>
            <person name="Bunk B."/>
            <person name="Jeske O."/>
            <person name="Meyerdierks A."/>
            <person name="Storesund J.E."/>
            <person name="Kallscheuer N."/>
            <person name="Luecker S."/>
            <person name="Lage O.M."/>
            <person name="Pohl T."/>
            <person name="Merkel B.J."/>
            <person name="Hornburger P."/>
            <person name="Mueller R.-W."/>
            <person name="Bruemmer F."/>
            <person name="Labrenz M."/>
            <person name="Spormann A.M."/>
            <person name="Op den Camp H."/>
            <person name="Overmann J."/>
            <person name="Amann R."/>
            <person name="Jetten M.S.M."/>
            <person name="Mascher T."/>
            <person name="Medema M.H."/>
            <person name="Devos D.P."/>
            <person name="Kaster A.-K."/>
            <person name="Ovreas L."/>
            <person name="Rohde M."/>
            <person name="Galperin M.Y."/>
            <person name="Jogler C."/>
        </authorList>
    </citation>
    <scope>NUCLEOTIDE SEQUENCE [LARGE SCALE GENOMIC DNA]</scope>
    <source>
        <strain evidence="6 7">Pla85_3_4</strain>
    </source>
</reference>
<feature type="domain" description="AAA+ ATPase" evidence="4">
    <location>
        <begin position="496"/>
        <end position="661"/>
    </location>
</feature>
<dbReference type="CDD" id="cd19499">
    <property type="entry name" value="RecA-like_ClpB_Hsp104-like"/>
    <property type="match status" value="1"/>
</dbReference>